<evidence type="ECO:0000313" key="6">
    <source>
        <dbReference type="Proteomes" id="UP000515126"/>
    </source>
</evidence>
<evidence type="ECO:0000256" key="4">
    <source>
        <dbReference type="PIRSR" id="PIRSR002572-1"/>
    </source>
</evidence>
<comment type="subunit">
    <text evidence="2">Monomer. Interacts with AZGP1.</text>
</comment>
<evidence type="ECO:0000256" key="3">
    <source>
        <dbReference type="ARBA" id="ARBA00032342"/>
    </source>
</evidence>
<dbReference type="PIRSF" id="PIRSF002572">
    <property type="entry name" value="PIP-GCDFP-15"/>
    <property type="match status" value="1"/>
</dbReference>
<dbReference type="KEGG" id="mcal:110297058"/>
<dbReference type="RefSeq" id="XP_021021509.1">
    <property type="nucleotide sequence ID" value="XM_021165850.2"/>
</dbReference>
<dbReference type="AlphaFoldDB" id="A0A6P5PZU5"/>
<evidence type="ECO:0000256" key="1">
    <source>
        <dbReference type="ARBA" id="ARBA00006819"/>
    </source>
</evidence>
<sequence length="159" mass="17888">MGFRWLRLVSVNSYRMASLQMFYQPGALMHLLILCLFLETPYGQENWNNPVSVDMIVSPMKGKNEFTVTLQVKNNVGQCMAVKVSTVMNPSIKYISSHAIYTSCLCSTNKYFWDIQVSDNTALQGKAEVVPAKSICPDDEKIFPVTSYVETATQKIIVS</sequence>
<dbReference type="Proteomes" id="UP000515126">
    <property type="component" value="Chromosome 6"/>
</dbReference>
<dbReference type="InterPro" id="IPR007990">
    <property type="entry name" value="PIP"/>
</dbReference>
<organism evidence="6 7">
    <name type="scientific">Mus caroli</name>
    <name type="common">Ryukyu mouse</name>
    <name type="synonym">Ricefield mouse</name>
    <dbReference type="NCBI Taxonomy" id="10089"/>
    <lineage>
        <taxon>Eukaryota</taxon>
        <taxon>Metazoa</taxon>
        <taxon>Chordata</taxon>
        <taxon>Craniata</taxon>
        <taxon>Vertebrata</taxon>
        <taxon>Euteleostomi</taxon>
        <taxon>Mammalia</taxon>
        <taxon>Eutheria</taxon>
        <taxon>Euarchontoglires</taxon>
        <taxon>Glires</taxon>
        <taxon>Rodentia</taxon>
        <taxon>Myomorpha</taxon>
        <taxon>Muroidea</taxon>
        <taxon>Muridae</taxon>
        <taxon>Murinae</taxon>
        <taxon>Mus</taxon>
        <taxon>Mus</taxon>
    </lineage>
</organism>
<reference evidence="7" key="1">
    <citation type="submission" date="2025-08" db="UniProtKB">
        <authorList>
            <consortium name="RefSeq"/>
        </authorList>
    </citation>
    <scope>IDENTIFICATION</scope>
</reference>
<feature type="disulfide bond" evidence="4">
    <location>
        <begin position="79"/>
        <end position="106"/>
    </location>
</feature>
<dbReference type="PANTHER" id="PTHR15096">
    <property type="entry name" value="PROLACTIN-INDUCIBLE PROTEIN/SEMINAL VESICLE ANTIGEN"/>
    <property type="match status" value="1"/>
</dbReference>
<dbReference type="SUPFAM" id="SSF81296">
    <property type="entry name" value="E set domains"/>
    <property type="match status" value="1"/>
</dbReference>
<dbReference type="Pfam" id="PF05326">
    <property type="entry name" value="SVA"/>
    <property type="match status" value="1"/>
</dbReference>
<evidence type="ECO:0000256" key="5">
    <source>
        <dbReference type="PIRSR" id="PIRSR002572-2"/>
    </source>
</evidence>
<dbReference type="GO" id="GO:0005615">
    <property type="term" value="C:extracellular space"/>
    <property type="evidence" value="ECO:0007669"/>
    <property type="project" value="TreeGrafter"/>
</dbReference>
<proteinExistence type="inferred from homology"/>
<dbReference type="PANTHER" id="PTHR15096:SF9">
    <property type="entry name" value="PROLACTIN-INDUCED PROTEIN"/>
    <property type="match status" value="1"/>
</dbReference>
<dbReference type="GeneID" id="110297058"/>
<dbReference type="GO" id="GO:0002682">
    <property type="term" value="P:regulation of immune system process"/>
    <property type="evidence" value="ECO:0007669"/>
    <property type="project" value="TreeGrafter"/>
</dbReference>
<keyword evidence="4" id="KW-1015">Disulfide bond</keyword>
<dbReference type="Gene3D" id="2.60.40.10">
    <property type="entry name" value="Immunoglobulins"/>
    <property type="match status" value="1"/>
</dbReference>
<accession>A0A6P5PZU5</accession>
<protein>
    <recommendedName>
        <fullName evidence="3">Prolactin-induced protein</fullName>
    </recommendedName>
</protein>
<gene>
    <name evidence="7" type="primary">LOC110297058</name>
</gene>
<dbReference type="InterPro" id="IPR014756">
    <property type="entry name" value="Ig_E-set"/>
</dbReference>
<dbReference type="FunFam" id="2.60.40.10:FF:002750">
    <property type="entry name" value="Seminal vesicle antigen-like 2"/>
    <property type="match status" value="1"/>
</dbReference>
<comment type="similarity">
    <text evidence="1">Belongs to the PIP family.</text>
</comment>
<dbReference type="GO" id="GO:0006508">
    <property type="term" value="P:proteolysis"/>
    <property type="evidence" value="ECO:0007669"/>
    <property type="project" value="TreeGrafter"/>
</dbReference>
<feature type="disulfide bond" evidence="4">
    <location>
        <begin position="104"/>
        <end position="136"/>
    </location>
</feature>
<dbReference type="InterPro" id="IPR013783">
    <property type="entry name" value="Ig-like_fold"/>
</dbReference>
<feature type="modified residue" description="Pyrrolidone carboxylic acid" evidence="5">
    <location>
        <position position="44"/>
    </location>
</feature>
<name>A0A6P5PZU5_MUSCR</name>
<keyword evidence="6" id="KW-1185">Reference proteome</keyword>
<dbReference type="GO" id="GO:0004190">
    <property type="term" value="F:aspartic-type endopeptidase activity"/>
    <property type="evidence" value="ECO:0007669"/>
    <property type="project" value="TreeGrafter"/>
</dbReference>
<evidence type="ECO:0000313" key="7">
    <source>
        <dbReference type="RefSeq" id="XP_021021509.1"/>
    </source>
</evidence>
<evidence type="ECO:0000256" key="2">
    <source>
        <dbReference type="ARBA" id="ARBA00025932"/>
    </source>
</evidence>